<dbReference type="Gene3D" id="3.40.50.1240">
    <property type="entry name" value="Phosphoglycerate mutase-like"/>
    <property type="match status" value="1"/>
</dbReference>
<name>A0A9D9E112_9BACT</name>
<dbReference type="CDD" id="cd07067">
    <property type="entry name" value="HP_PGM_like"/>
    <property type="match status" value="1"/>
</dbReference>
<evidence type="ECO:0000256" key="1">
    <source>
        <dbReference type="ARBA" id="ARBA00006717"/>
    </source>
</evidence>
<comment type="caution">
    <text evidence="7">The sequence shown here is derived from an EMBL/GenBank/DDBJ whole genome shotgun (WGS) entry which is preliminary data.</text>
</comment>
<reference evidence="7" key="2">
    <citation type="journal article" date="2021" name="PeerJ">
        <title>Extensive microbial diversity within the chicken gut microbiome revealed by metagenomics and culture.</title>
        <authorList>
            <person name="Gilroy R."/>
            <person name="Ravi A."/>
            <person name="Getino M."/>
            <person name="Pursley I."/>
            <person name="Horton D.L."/>
            <person name="Alikhan N.F."/>
            <person name="Baker D."/>
            <person name="Gharbi K."/>
            <person name="Hall N."/>
            <person name="Watson M."/>
            <person name="Adriaenssens E.M."/>
            <person name="Foster-Nyarko E."/>
            <person name="Jarju S."/>
            <person name="Secka A."/>
            <person name="Antonio M."/>
            <person name="Oren A."/>
            <person name="Chaudhuri R.R."/>
            <person name="La Ragione R."/>
            <person name="Hildebrand F."/>
            <person name="Pallen M.J."/>
        </authorList>
    </citation>
    <scope>NUCLEOTIDE SEQUENCE</scope>
    <source>
        <strain evidence="7">G3-4614</strain>
    </source>
</reference>
<evidence type="ECO:0000256" key="3">
    <source>
        <dbReference type="ARBA" id="ARBA00022432"/>
    </source>
</evidence>
<dbReference type="EC" id="5.4.2.11" evidence="2"/>
<organism evidence="7 8">
    <name type="scientific">Candidatus Caccoplasma merdipullorum</name>
    <dbReference type="NCBI Taxonomy" id="2840718"/>
    <lineage>
        <taxon>Bacteria</taxon>
        <taxon>Pseudomonadati</taxon>
        <taxon>Bacteroidota</taxon>
        <taxon>Bacteroidia</taxon>
        <taxon>Bacteroidales</taxon>
        <taxon>Bacteroidaceae</taxon>
        <taxon>Bacteroidaceae incertae sedis</taxon>
        <taxon>Candidatus Caccoplasma</taxon>
    </lineage>
</organism>
<keyword evidence="4" id="KW-0324">Glycolysis</keyword>
<evidence type="ECO:0000313" key="7">
    <source>
        <dbReference type="EMBL" id="MBO8437619.1"/>
    </source>
</evidence>
<dbReference type="InterPro" id="IPR013078">
    <property type="entry name" value="His_Pase_superF_clade-1"/>
</dbReference>
<keyword evidence="5 7" id="KW-0413">Isomerase</keyword>
<dbReference type="Proteomes" id="UP000823636">
    <property type="component" value="Unassembled WGS sequence"/>
</dbReference>
<evidence type="ECO:0000256" key="2">
    <source>
        <dbReference type="ARBA" id="ARBA00012028"/>
    </source>
</evidence>
<dbReference type="PANTHER" id="PTHR11931">
    <property type="entry name" value="PHOSPHOGLYCERATE MUTASE"/>
    <property type="match status" value="1"/>
</dbReference>
<protein>
    <recommendedName>
        <fullName evidence="2">phosphoglycerate mutase (2,3-diphosphoglycerate-dependent)</fullName>
        <ecNumber evidence="2">5.4.2.11</ecNumber>
    </recommendedName>
</protein>
<dbReference type="GO" id="GO:0006094">
    <property type="term" value="P:gluconeogenesis"/>
    <property type="evidence" value="ECO:0007669"/>
    <property type="project" value="UniProtKB-KW"/>
</dbReference>
<gene>
    <name evidence="7" type="ORF">IAC54_01805</name>
</gene>
<evidence type="ECO:0000256" key="5">
    <source>
        <dbReference type="ARBA" id="ARBA00023235"/>
    </source>
</evidence>
<feature type="site" description="Transition state stabilizer" evidence="6">
    <location>
        <position position="180"/>
    </location>
</feature>
<keyword evidence="3" id="KW-0312">Gluconeogenesis</keyword>
<dbReference type="GO" id="GO:0004619">
    <property type="term" value="F:phosphoglycerate mutase activity"/>
    <property type="evidence" value="ECO:0007669"/>
    <property type="project" value="UniProtKB-EC"/>
</dbReference>
<reference evidence="7" key="1">
    <citation type="submission" date="2020-10" db="EMBL/GenBank/DDBJ databases">
        <authorList>
            <person name="Gilroy R."/>
        </authorList>
    </citation>
    <scope>NUCLEOTIDE SEQUENCE</scope>
    <source>
        <strain evidence="7">G3-4614</strain>
    </source>
</reference>
<dbReference type="InterPro" id="IPR005952">
    <property type="entry name" value="Phosphogly_mut1"/>
</dbReference>
<comment type="similarity">
    <text evidence="1">Belongs to the phosphoglycerate mutase family. BPG-dependent PGAM subfamily.</text>
</comment>
<dbReference type="EMBL" id="JADIMW010000015">
    <property type="protein sequence ID" value="MBO8437619.1"/>
    <property type="molecule type" value="Genomic_DNA"/>
</dbReference>
<dbReference type="SUPFAM" id="SSF53254">
    <property type="entry name" value="Phosphoglycerate mutase-like"/>
    <property type="match status" value="1"/>
</dbReference>
<dbReference type="InterPro" id="IPR029033">
    <property type="entry name" value="His_PPase_superfam"/>
</dbReference>
<dbReference type="Pfam" id="PF00300">
    <property type="entry name" value="His_Phos_1"/>
    <property type="match status" value="1"/>
</dbReference>
<dbReference type="NCBIfam" id="TIGR01258">
    <property type="entry name" value="pgm_1"/>
    <property type="match status" value="1"/>
</dbReference>
<accession>A0A9D9E112</accession>
<evidence type="ECO:0000256" key="6">
    <source>
        <dbReference type="PIRSR" id="PIRSR613078-3"/>
    </source>
</evidence>
<dbReference type="GO" id="GO:0006096">
    <property type="term" value="P:glycolytic process"/>
    <property type="evidence" value="ECO:0007669"/>
    <property type="project" value="UniProtKB-KW"/>
</dbReference>
<evidence type="ECO:0000313" key="8">
    <source>
        <dbReference type="Proteomes" id="UP000823636"/>
    </source>
</evidence>
<proteinExistence type="inferred from homology"/>
<evidence type="ECO:0000256" key="4">
    <source>
        <dbReference type="ARBA" id="ARBA00023152"/>
    </source>
</evidence>
<dbReference type="AlphaFoldDB" id="A0A9D9E112"/>
<sequence>MRLILVKSGESLLDRQKKIAGWCDSGLTISGVEEVRKYAEILNSSGVNYDIVFTSYLRSDLESAFYIQEKYCPWIPQIKAWQLNDRHFGIFEGLARSEAERKYGKARFKELEENTASAPPVLPEYDFRNPVFDMRYFGVSKKCLPLSESLENLSDRILAYYKSIISSYIRNGSNVLLVLHKKPIATIISYMESISAGKKSDVETLFNEPVVIYELNKNADVKGCMTLSASDIVYT</sequence>